<dbReference type="PROSITE" id="PS51007">
    <property type="entry name" value="CYTC"/>
    <property type="match status" value="3"/>
</dbReference>
<evidence type="ECO:0000313" key="6">
    <source>
        <dbReference type="EMBL" id="WCT74611.1"/>
    </source>
</evidence>
<evidence type="ECO:0000259" key="5">
    <source>
        <dbReference type="PROSITE" id="PS51007"/>
    </source>
</evidence>
<keyword evidence="2 4" id="KW-0479">Metal-binding</keyword>
<reference evidence="6 7" key="1">
    <citation type="submission" date="2023-02" db="EMBL/GenBank/DDBJ databases">
        <title>Genome sequence of Sphingomonas naphthae.</title>
        <authorList>
            <person name="Kim S."/>
            <person name="Heo J."/>
            <person name="Kwon S.-W."/>
        </authorList>
    </citation>
    <scope>NUCLEOTIDE SEQUENCE [LARGE SCALE GENOMIC DNA]</scope>
    <source>
        <strain evidence="6 7">KACC 18716</strain>
    </source>
</reference>
<dbReference type="InterPro" id="IPR046867">
    <property type="entry name" value="AldOxase/xan_DH_MoCoBD2"/>
</dbReference>
<dbReference type="InterPro" id="IPR037165">
    <property type="entry name" value="AldOxase/xan_DH_Mopterin-bd_sf"/>
</dbReference>
<organism evidence="6 7">
    <name type="scientific">Sphingomonas naphthae</name>
    <dbReference type="NCBI Taxonomy" id="1813468"/>
    <lineage>
        <taxon>Bacteria</taxon>
        <taxon>Pseudomonadati</taxon>
        <taxon>Pseudomonadota</taxon>
        <taxon>Alphaproteobacteria</taxon>
        <taxon>Sphingomonadales</taxon>
        <taxon>Sphingomonadaceae</taxon>
        <taxon>Sphingomonas</taxon>
    </lineage>
</organism>
<dbReference type="Gene3D" id="1.10.760.10">
    <property type="entry name" value="Cytochrome c-like domain"/>
    <property type="match status" value="3"/>
</dbReference>
<dbReference type="EMBL" id="CP117411">
    <property type="protein sequence ID" value="WCT74611.1"/>
    <property type="molecule type" value="Genomic_DNA"/>
</dbReference>
<dbReference type="Pfam" id="PF13442">
    <property type="entry name" value="Cytochrome_CBB3"/>
    <property type="match status" value="1"/>
</dbReference>
<dbReference type="InterPro" id="IPR036856">
    <property type="entry name" value="Ald_Oxase/Xan_DH_a/b_sf"/>
</dbReference>
<dbReference type="SUPFAM" id="SSF46626">
    <property type="entry name" value="Cytochrome c"/>
    <property type="match status" value="3"/>
</dbReference>
<proteinExistence type="predicted"/>
<keyword evidence="7" id="KW-1185">Reference proteome</keyword>
<dbReference type="SUPFAM" id="SSF54665">
    <property type="entry name" value="CO dehydrogenase molybdoprotein N-domain-like"/>
    <property type="match status" value="1"/>
</dbReference>
<name>A0ABY7TMZ6_9SPHN</name>
<feature type="domain" description="Cytochrome c" evidence="5">
    <location>
        <begin position="1066"/>
        <end position="1153"/>
    </location>
</feature>
<protein>
    <submittedName>
        <fullName evidence="6">Molybdopterin-dependent oxidoreductase</fullName>
    </submittedName>
</protein>
<dbReference type="InterPro" id="IPR036909">
    <property type="entry name" value="Cyt_c-like_dom_sf"/>
</dbReference>
<sequence>MRNPELPTATRADLIARGGLLAIVRNSATMAVPELFVTILDDGRVIGYNNHVDLGTGIRTSLAQIVAEELDVPFAQVSMMLGDTEWTPDQGATTASETLQITAVPLRCAAAQARAILLTRAAARFGVGIEALSIEDGEILVADGGNRRVSFAELVAGETIVAEVDLATPVKSPDDYRIVGRSTPRVDIPAKALGELVFVHDMRLPDMLHGRVVRPPYAGRDVGAFIGRTLVSVDEASIAHIPGIVKLVVIHDFIGIVAEREEQADAAMRALKVDWGAFDDLADLNNPTQAIRDNPRTTRKLVDEGDVEEALEGAAVRLARTYVWPYQMHGSIGPCCALAEFGADGRLTIWSGTQTQLMLRADLAKLLDLPETAIDIVRMEASGSYGRSGADDVAADAALLARAVGRPVRVQLTRDQEHMWEPKGTAQLMEVDGGLDADGAPLAYDYQSSYPSNISPMLALLLTRTIEPQVDRMTGGDRTAIPPYSYPNLRINIHDMPPIARASFIRGVSAMPTSFAHESFIDELAVEAGVDPVEYRLRHMTDERAIALVRAVADRAEWEERLDARQIEIAPDIVRGQGFGYAVYVHGPWPGKAAAWAAWVAEVEVNKATGEVAVTRVVAGQDSGMMVNPEGVRHQIQGNVIQSTSRVLREQVHFDAAGVTSREWGDYPLLTFPELPKIDVVMIPRPRDPPLGAGESASVPSAAAIANAVYDATGVRFRELPLTPERVLEGLGRKPRPAMLPAPEPVEKAKARPWKAIAAGALALLGAGSILWPVKASIAPIPRPAADTFSAETIERGRMLAAAGDCAVCHTTAGGAENAGGFAMETPFGTVYSTNITPDVETGIGAWSYPAFERAMRHGISRDGRHLYPAFPYTSFTKMSDADIQAIYAYLMAQPAVKAKPPETRLAAPYSWRPLLAGWNGLYLKPGPLLADPVRSDDWNRGAYLVESVGHCSACHSPRDALGGEVQGANRWAGAFAEGWEAPALGTHSKSPVPWTREDLYTYLRTGASDVHGPAGGQMAPIVAGLRALPDSDIRAMATYLSDLGTPEATQPAAALVAAGEAALQPLNTPGARLFDRACAMCHFTEAPDLFGARLPLALNSNVHSDHADNLVRSILDGHADPANPGRGAMPAFRHHLTDAQIAELARFIRSGQAPGKAPWRDLEATIARIRAESRH</sequence>
<dbReference type="Pfam" id="PF02738">
    <property type="entry name" value="MoCoBD_1"/>
    <property type="match status" value="1"/>
</dbReference>
<dbReference type="InterPro" id="IPR008274">
    <property type="entry name" value="AldOxase/xan_DH_MoCoBD1"/>
</dbReference>
<dbReference type="RefSeq" id="WP_273689790.1">
    <property type="nucleotide sequence ID" value="NZ_CP117411.1"/>
</dbReference>
<dbReference type="PANTHER" id="PTHR47495:SF1">
    <property type="entry name" value="BLL3820 PROTEIN"/>
    <property type="match status" value="1"/>
</dbReference>
<evidence type="ECO:0000256" key="1">
    <source>
        <dbReference type="ARBA" id="ARBA00022617"/>
    </source>
</evidence>
<dbReference type="Gene3D" id="3.90.1170.50">
    <property type="entry name" value="Aldehyde oxidase/xanthine dehydrogenase, a/b hammerhead"/>
    <property type="match status" value="1"/>
</dbReference>
<evidence type="ECO:0000256" key="3">
    <source>
        <dbReference type="ARBA" id="ARBA00023004"/>
    </source>
</evidence>
<feature type="domain" description="Cytochrome c" evidence="5">
    <location>
        <begin position="792"/>
        <end position="895"/>
    </location>
</feature>
<keyword evidence="1 4" id="KW-0349">Heme</keyword>
<dbReference type="PANTHER" id="PTHR47495">
    <property type="entry name" value="ALDEHYDE DEHYDROGENASE"/>
    <property type="match status" value="1"/>
</dbReference>
<evidence type="ECO:0000256" key="2">
    <source>
        <dbReference type="ARBA" id="ARBA00022723"/>
    </source>
</evidence>
<evidence type="ECO:0000313" key="7">
    <source>
        <dbReference type="Proteomes" id="UP001220395"/>
    </source>
</evidence>
<accession>A0ABY7TMZ6</accession>
<dbReference type="Proteomes" id="UP001220395">
    <property type="component" value="Chromosome"/>
</dbReference>
<dbReference type="SUPFAM" id="SSF56003">
    <property type="entry name" value="Molybdenum cofactor-binding domain"/>
    <property type="match status" value="2"/>
</dbReference>
<dbReference type="InterPro" id="IPR000674">
    <property type="entry name" value="Ald_Oxase/Xan_DH_a/b"/>
</dbReference>
<dbReference type="Gene3D" id="3.30.365.10">
    <property type="entry name" value="Aldehyde oxidase/xanthine dehydrogenase, molybdopterin binding domain"/>
    <property type="match status" value="4"/>
</dbReference>
<dbReference type="Pfam" id="PF20256">
    <property type="entry name" value="MoCoBD_2"/>
    <property type="match status" value="2"/>
</dbReference>
<dbReference type="Pfam" id="PF00034">
    <property type="entry name" value="Cytochrom_C"/>
    <property type="match status" value="1"/>
</dbReference>
<dbReference type="SMART" id="SM01008">
    <property type="entry name" value="Ald_Xan_dh_C"/>
    <property type="match status" value="1"/>
</dbReference>
<gene>
    <name evidence="6" type="ORF">PQ455_05105</name>
</gene>
<dbReference type="InterPro" id="IPR052516">
    <property type="entry name" value="N-heterocyclic_Hydroxylase"/>
</dbReference>
<dbReference type="InterPro" id="IPR009056">
    <property type="entry name" value="Cyt_c-like_dom"/>
</dbReference>
<evidence type="ECO:0000256" key="4">
    <source>
        <dbReference type="PROSITE-ProRule" id="PRU00433"/>
    </source>
</evidence>
<keyword evidence="3 4" id="KW-0408">Iron</keyword>
<feature type="domain" description="Cytochrome c" evidence="5">
    <location>
        <begin position="937"/>
        <end position="1045"/>
    </location>
</feature>